<dbReference type="OrthoDB" id="5244133at2"/>
<organism evidence="2 3">
    <name type="scientific">Nitrolancea hollandica Lb</name>
    <dbReference type="NCBI Taxonomy" id="1129897"/>
    <lineage>
        <taxon>Bacteria</taxon>
        <taxon>Pseudomonadati</taxon>
        <taxon>Thermomicrobiota</taxon>
        <taxon>Thermomicrobia</taxon>
        <taxon>Sphaerobacterales</taxon>
        <taxon>Sphaerobacterineae</taxon>
        <taxon>Sphaerobacteraceae</taxon>
        <taxon>Nitrolancea</taxon>
    </lineage>
</organism>
<comment type="caution">
    <text evidence="2">The sequence shown here is derived from an EMBL/GenBank/DDBJ whole genome shotgun (WGS) entry which is preliminary data.</text>
</comment>
<name>I4EMJ9_9BACT</name>
<dbReference type="Proteomes" id="UP000004221">
    <property type="component" value="Unassembled WGS sequence"/>
</dbReference>
<sequence>MEQASATDRNCQATRRDGQPCQARALPGSAFCWAHDPTQAGKRTDARRRGGQHSAKVHRLRGLVPPRLVAVYDRLEVALGEIHGGTLTPPQAQAMASLARAMVAVLTAGELEARVRELEQAAQQSSTRWGAS</sequence>
<dbReference type="RefSeq" id="WP_008481237.1">
    <property type="nucleotide sequence ID" value="NZ_CAGS01000572.1"/>
</dbReference>
<accession>I4EMJ9</accession>
<gene>
    <name evidence="2" type="ORF">NITHO_6130003</name>
</gene>
<dbReference type="EMBL" id="CAGS01000572">
    <property type="protein sequence ID" value="CCF85912.1"/>
    <property type="molecule type" value="Genomic_DNA"/>
</dbReference>
<reference evidence="2 3" key="1">
    <citation type="journal article" date="2012" name="ISME J.">
        <title>Nitrification expanded: discovery, physiology and genomics of a nitrite-oxidizing bacterium from the phylum Chloroflexi.</title>
        <authorList>
            <person name="Sorokin D.Y."/>
            <person name="Lucker S."/>
            <person name="Vejmelkova D."/>
            <person name="Kostrikina N.A."/>
            <person name="Kleerebezem R."/>
            <person name="Rijpstra W.I."/>
            <person name="Damste J.S."/>
            <person name="Le Paslier D."/>
            <person name="Muyzer G."/>
            <person name="Wagner M."/>
            <person name="van Loosdrecht M.C."/>
            <person name="Daims H."/>
        </authorList>
    </citation>
    <scope>NUCLEOTIDE SEQUENCE [LARGE SCALE GENOMIC DNA]</scope>
    <source>
        <strain evidence="3">none</strain>
    </source>
</reference>
<dbReference type="AlphaFoldDB" id="I4EMJ9"/>
<keyword evidence="3" id="KW-1185">Reference proteome</keyword>
<evidence type="ECO:0000256" key="1">
    <source>
        <dbReference type="SAM" id="MobiDB-lite"/>
    </source>
</evidence>
<feature type="region of interest" description="Disordered" evidence="1">
    <location>
        <begin position="1"/>
        <end position="20"/>
    </location>
</feature>
<evidence type="ECO:0000313" key="2">
    <source>
        <dbReference type="EMBL" id="CCF85912.1"/>
    </source>
</evidence>
<feature type="compositionally biased region" description="Polar residues" evidence="1">
    <location>
        <begin position="1"/>
        <end position="13"/>
    </location>
</feature>
<evidence type="ECO:0000313" key="3">
    <source>
        <dbReference type="Proteomes" id="UP000004221"/>
    </source>
</evidence>
<protein>
    <submittedName>
        <fullName evidence="2">Uncharacterized protein</fullName>
    </submittedName>
</protein>
<proteinExistence type="predicted"/>
<feature type="region of interest" description="Disordered" evidence="1">
    <location>
        <begin position="34"/>
        <end position="56"/>
    </location>
</feature>